<dbReference type="EMBL" id="KY013611">
    <property type="protein sequence ID" value="AQX82892.1"/>
    <property type="molecule type" value="Genomic_DNA"/>
</dbReference>
<dbReference type="RefSeq" id="WP_086037948.1">
    <property type="nucleotide sequence ID" value="NZ_CP021058.1"/>
</dbReference>
<sequence>MNNIQIPLTLGDETVKVLERLIGNMLVEATKNLDANGNVIKSYMNKKEAAEYLNVSYQTLKKFIDNGLPVVEVSGVNMIRRVDIDTFMEANKK</sequence>
<organism evidence="2">
    <name type="scientific">Macrococcoides caseolyticum</name>
    <dbReference type="NCBI Taxonomy" id="69966"/>
    <lineage>
        <taxon>Bacteria</taxon>
        <taxon>Bacillati</taxon>
        <taxon>Bacillota</taxon>
        <taxon>Bacilli</taxon>
        <taxon>Bacillales</taxon>
        <taxon>Staphylococcaceae</taxon>
        <taxon>Macrococcoides</taxon>
    </lineage>
</organism>
<dbReference type="Gene3D" id="1.10.10.10">
    <property type="entry name" value="Winged helix-like DNA-binding domain superfamily/Winged helix DNA-binding domain"/>
    <property type="match status" value="1"/>
</dbReference>
<dbReference type="Pfam" id="PF12728">
    <property type="entry name" value="HTH_17"/>
    <property type="match status" value="1"/>
</dbReference>
<proteinExistence type="predicted"/>
<dbReference type="SUPFAM" id="SSF46955">
    <property type="entry name" value="Putative DNA-binding domain"/>
    <property type="match status" value="1"/>
</dbReference>
<evidence type="ECO:0000313" key="3">
    <source>
        <dbReference type="EMBL" id="AQX82930.1"/>
    </source>
</evidence>
<dbReference type="InterPro" id="IPR036388">
    <property type="entry name" value="WH-like_DNA-bd_sf"/>
</dbReference>
<evidence type="ECO:0000313" key="2">
    <source>
        <dbReference type="EMBL" id="AQX82892.1"/>
    </source>
</evidence>
<dbReference type="EMBL" id="KY013612">
    <property type="protein sequence ID" value="AQX82930.1"/>
    <property type="molecule type" value="Genomic_DNA"/>
</dbReference>
<dbReference type="InterPro" id="IPR041657">
    <property type="entry name" value="HTH_17"/>
</dbReference>
<evidence type="ECO:0000259" key="1">
    <source>
        <dbReference type="Pfam" id="PF12728"/>
    </source>
</evidence>
<reference evidence="2" key="1">
    <citation type="journal article" date="2017" name="Sci. Rep.">
        <title>Novel methicillin resistance gene mecD in clinical Macrococcus caseolyticus strains from bovine and canine sources.</title>
        <authorList>
            <person name="Schwendener S."/>
            <person name="Cotting K."/>
            <person name="Perreten V."/>
        </authorList>
    </citation>
    <scope>NUCLEOTIDE SEQUENCE</scope>
    <source>
        <strain evidence="2">IMD0819</strain>
        <strain evidence="3">KM0211</strain>
    </source>
</reference>
<feature type="domain" description="Helix-turn-helix" evidence="1">
    <location>
        <begin position="43"/>
        <end position="91"/>
    </location>
</feature>
<dbReference type="InterPro" id="IPR009061">
    <property type="entry name" value="DNA-bd_dom_put_sf"/>
</dbReference>
<protein>
    <recommendedName>
        <fullName evidence="1">Helix-turn-helix domain-containing protein</fullName>
    </recommendedName>
</protein>
<dbReference type="AlphaFoldDB" id="A0A1S7BGU1"/>
<accession>A0A1S7BGU1</accession>
<name>A0A1S7BGU1_9STAP</name>